<keyword evidence="2" id="KW-0472">Membrane</keyword>
<feature type="domain" description="PNPLA" evidence="3">
    <location>
        <begin position="73"/>
        <end position="175"/>
    </location>
</feature>
<dbReference type="Gene3D" id="3.40.1090.10">
    <property type="entry name" value="Cytosolic phospholipase A2 catalytic domain"/>
    <property type="match status" value="1"/>
</dbReference>
<proteinExistence type="predicted"/>
<dbReference type="EMBL" id="BART01028178">
    <property type="protein sequence ID" value="GAH02033.1"/>
    <property type="molecule type" value="Genomic_DNA"/>
</dbReference>
<dbReference type="AlphaFoldDB" id="X1E063"/>
<dbReference type="Pfam" id="PF01734">
    <property type="entry name" value="Patatin"/>
    <property type="match status" value="1"/>
</dbReference>
<dbReference type="InterPro" id="IPR002641">
    <property type="entry name" value="PNPLA_dom"/>
</dbReference>
<keyword evidence="2" id="KW-1133">Transmembrane helix</keyword>
<accession>X1E063</accession>
<evidence type="ECO:0000256" key="1">
    <source>
        <dbReference type="ARBA" id="ARBA00023098"/>
    </source>
</evidence>
<dbReference type="GO" id="GO:0006629">
    <property type="term" value="P:lipid metabolic process"/>
    <property type="evidence" value="ECO:0007669"/>
    <property type="project" value="UniProtKB-KW"/>
</dbReference>
<organism evidence="4">
    <name type="scientific">marine sediment metagenome</name>
    <dbReference type="NCBI Taxonomy" id="412755"/>
    <lineage>
        <taxon>unclassified sequences</taxon>
        <taxon>metagenomes</taxon>
        <taxon>ecological metagenomes</taxon>
    </lineage>
</organism>
<sequence length="175" mass="18880">MQKFRLFRIGVLAVFMPLMLLFLTGCGLPRNPVPLARISDGRLAGFSKVRFWDVQYNPDVSIDSKDSSDCSFLALSGGGAKGAFGAGFLNGWTDSGTRPNFKIVTGISTGALIAPLAFLGSEYDDKLRESYTTITTRDILDVQGLLGFGILPILTGESYASTKPLQNMISDMLTP</sequence>
<dbReference type="PROSITE" id="PS51635">
    <property type="entry name" value="PNPLA"/>
    <property type="match status" value="1"/>
</dbReference>
<protein>
    <recommendedName>
        <fullName evidence="3">PNPLA domain-containing protein</fullName>
    </recommendedName>
</protein>
<feature type="non-terminal residue" evidence="4">
    <location>
        <position position="175"/>
    </location>
</feature>
<dbReference type="PROSITE" id="PS51257">
    <property type="entry name" value="PROKAR_LIPOPROTEIN"/>
    <property type="match status" value="1"/>
</dbReference>
<feature type="transmembrane region" description="Helical" evidence="2">
    <location>
        <begin position="6"/>
        <end position="28"/>
    </location>
</feature>
<name>X1E063_9ZZZZ</name>
<keyword evidence="2" id="KW-0812">Transmembrane</keyword>
<evidence type="ECO:0000256" key="2">
    <source>
        <dbReference type="SAM" id="Phobius"/>
    </source>
</evidence>
<evidence type="ECO:0000259" key="3">
    <source>
        <dbReference type="PROSITE" id="PS51635"/>
    </source>
</evidence>
<dbReference type="InterPro" id="IPR016035">
    <property type="entry name" value="Acyl_Trfase/lysoPLipase"/>
</dbReference>
<comment type="caution">
    <text evidence="4">The sequence shown here is derived from an EMBL/GenBank/DDBJ whole genome shotgun (WGS) entry which is preliminary data.</text>
</comment>
<reference evidence="4" key="1">
    <citation type="journal article" date="2014" name="Front. Microbiol.">
        <title>High frequency of phylogenetically diverse reductive dehalogenase-homologous genes in deep subseafloor sedimentary metagenomes.</title>
        <authorList>
            <person name="Kawai M."/>
            <person name="Futagami T."/>
            <person name="Toyoda A."/>
            <person name="Takaki Y."/>
            <person name="Nishi S."/>
            <person name="Hori S."/>
            <person name="Arai W."/>
            <person name="Tsubouchi T."/>
            <person name="Morono Y."/>
            <person name="Uchiyama I."/>
            <person name="Ito T."/>
            <person name="Fujiyama A."/>
            <person name="Inagaki F."/>
            <person name="Takami H."/>
        </authorList>
    </citation>
    <scope>NUCLEOTIDE SEQUENCE</scope>
    <source>
        <strain evidence="4">Expedition CK06-06</strain>
    </source>
</reference>
<gene>
    <name evidence="4" type="ORF">S01H4_49754</name>
</gene>
<dbReference type="SUPFAM" id="SSF52151">
    <property type="entry name" value="FabD/lysophospholipase-like"/>
    <property type="match status" value="1"/>
</dbReference>
<evidence type="ECO:0000313" key="4">
    <source>
        <dbReference type="EMBL" id="GAH02033.1"/>
    </source>
</evidence>
<keyword evidence="1" id="KW-0443">Lipid metabolism</keyword>